<sequence length="649" mass="72656">MAKCLWTPSEERVQQTNMYRFMQVVNDKFKKKFNGYDALHEWSTDNLEDFWATMWDFAEIKASKPYDKVIDDPTKMPGAKWFEGSTLNFAENLLRYRDDKTALIFRGEDKVRRTLTYKELYDETSRVAASLKAAGIKPGDRVVGFVPNMPESIIAMLAATSLGAVWSSCSPDFGIKGVLDRFGQTKPRILFTADGYFFKGKVMDSMEKIAGIIQELPSIEKIVVIPYVSETPDISVLPNAVLMDDFKADAPQEIEFEQLPFDHPLYIMYSSGTTGLPKCMVQSAGGVLMHQIKELMLHTDLKKEDTIFYFTTCGWMMWNWLTTSLATGATLVLFDGNPFHPGPDALWHMAEEEKITVFGTSAGYIAALKAAGVKPGSNFNLSSIKALLSTGSPLSREDFEFIYDEVKSDLQLASISGGSDLNGCFALGNPMGPVYSGELQCRGLAMKVFAYDDDGKPIVGEQGELVCTAPFPSMPIYFWNDDDGSRYHSAYFETYPGIWAHGDFVEVTERGGVIMYGRSDATLNPGGVRIGTAEIYRRLEQMEELQDSVVVGQKWNNDVRVILFVTMPEGQTLTNELMGKIKKDIRQNASPRHVPAKIVQVPDIPYTLNMKKVELAVKKVIHGQAVKNKDSLKNPESLDFFENIKELQN</sequence>
<accession>A0A1W2D0N2</accession>
<dbReference type="InterPro" id="IPR042099">
    <property type="entry name" value="ANL_N_sf"/>
</dbReference>
<dbReference type="PANTHER" id="PTHR42921:SF1">
    <property type="entry name" value="ACETOACETYL-COA SYNTHETASE"/>
    <property type="match status" value="1"/>
</dbReference>
<dbReference type="NCBIfam" id="NF002937">
    <property type="entry name" value="PRK03584.1"/>
    <property type="match status" value="1"/>
</dbReference>
<dbReference type="PANTHER" id="PTHR42921">
    <property type="entry name" value="ACETOACETYL-COA SYNTHETASE"/>
    <property type="match status" value="1"/>
</dbReference>
<dbReference type="PROSITE" id="PS00455">
    <property type="entry name" value="AMP_BINDING"/>
    <property type="match status" value="1"/>
</dbReference>
<evidence type="ECO:0000256" key="2">
    <source>
        <dbReference type="ARBA" id="ARBA00022598"/>
    </source>
</evidence>
<keyword evidence="3" id="KW-0547">Nucleotide-binding</keyword>
<dbReference type="Gene3D" id="3.30.300.30">
    <property type="match status" value="1"/>
</dbReference>
<keyword evidence="4" id="KW-0067">ATP-binding</keyword>
<dbReference type="SUPFAM" id="SSF56801">
    <property type="entry name" value="Acetyl-CoA synthetase-like"/>
    <property type="match status" value="1"/>
</dbReference>
<dbReference type="NCBIfam" id="TIGR01217">
    <property type="entry name" value="ac_ac_CoA_syn"/>
    <property type="match status" value="1"/>
</dbReference>
<dbReference type="InterPro" id="IPR005914">
    <property type="entry name" value="Acac_CoA_synth"/>
</dbReference>
<feature type="domain" description="AMP-dependent synthetase/ligase" evidence="5">
    <location>
        <begin position="92"/>
        <end position="470"/>
    </location>
</feature>
<dbReference type="STRING" id="1121400.SAMN02746065_114106"/>
<evidence type="ECO:0000313" key="6">
    <source>
        <dbReference type="EMBL" id="SMC90594.1"/>
    </source>
</evidence>
<evidence type="ECO:0000259" key="5">
    <source>
        <dbReference type="Pfam" id="PF00501"/>
    </source>
</evidence>
<comment type="similarity">
    <text evidence="1">Belongs to the ATP-dependent AMP-binding enzyme family.</text>
</comment>
<dbReference type="CDD" id="cd05943">
    <property type="entry name" value="AACS"/>
    <property type="match status" value="1"/>
</dbReference>
<dbReference type="InterPro" id="IPR045851">
    <property type="entry name" value="AMP-bd_C_sf"/>
</dbReference>
<evidence type="ECO:0000313" key="7">
    <source>
        <dbReference type="Proteomes" id="UP000192418"/>
    </source>
</evidence>
<dbReference type="GO" id="GO:0006629">
    <property type="term" value="P:lipid metabolic process"/>
    <property type="evidence" value="ECO:0007669"/>
    <property type="project" value="InterPro"/>
</dbReference>
<dbReference type="InterPro" id="IPR020845">
    <property type="entry name" value="AMP-binding_CS"/>
</dbReference>
<keyword evidence="2" id="KW-0436">Ligase</keyword>
<evidence type="ECO:0000256" key="4">
    <source>
        <dbReference type="ARBA" id="ARBA00022840"/>
    </source>
</evidence>
<dbReference type="Proteomes" id="UP000192418">
    <property type="component" value="Unassembled WGS sequence"/>
</dbReference>
<dbReference type="Pfam" id="PF00501">
    <property type="entry name" value="AMP-binding"/>
    <property type="match status" value="1"/>
</dbReference>
<dbReference type="GO" id="GO:0005524">
    <property type="term" value="F:ATP binding"/>
    <property type="evidence" value="ECO:0007669"/>
    <property type="project" value="UniProtKB-KW"/>
</dbReference>
<proteinExistence type="inferred from homology"/>
<organism evidence="6 7">
    <name type="scientific">Desulfocicer vacuolatum DSM 3385</name>
    <dbReference type="NCBI Taxonomy" id="1121400"/>
    <lineage>
        <taxon>Bacteria</taxon>
        <taxon>Pseudomonadati</taxon>
        <taxon>Thermodesulfobacteriota</taxon>
        <taxon>Desulfobacteria</taxon>
        <taxon>Desulfobacterales</taxon>
        <taxon>Desulfobacteraceae</taxon>
        <taxon>Desulfocicer</taxon>
    </lineage>
</organism>
<evidence type="ECO:0000256" key="3">
    <source>
        <dbReference type="ARBA" id="ARBA00022741"/>
    </source>
</evidence>
<dbReference type="EMBL" id="FWXY01000014">
    <property type="protein sequence ID" value="SMC90594.1"/>
    <property type="molecule type" value="Genomic_DNA"/>
</dbReference>
<name>A0A1W2D0N2_9BACT</name>
<reference evidence="6 7" key="1">
    <citation type="submission" date="2017-04" db="EMBL/GenBank/DDBJ databases">
        <authorList>
            <person name="Afonso C.L."/>
            <person name="Miller P.J."/>
            <person name="Scott M.A."/>
            <person name="Spackman E."/>
            <person name="Goraichik I."/>
            <person name="Dimitrov K.M."/>
            <person name="Suarez D.L."/>
            <person name="Swayne D.E."/>
        </authorList>
    </citation>
    <scope>NUCLEOTIDE SEQUENCE [LARGE SCALE GENOMIC DNA]</scope>
    <source>
        <strain evidence="6 7">DSM 3385</strain>
    </source>
</reference>
<dbReference type="GO" id="GO:0030729">
    <property type="term" value="F:acetoacetate-CoA ligase activity"/>
    <property type="evidence" value="ECO:0007669"/>
    <property type="project" value="InterPro"/>
</dbReference>
<dbReference type="InterPro" id="IPR000873">
    <property type="entry name" value="AMP-dep_synth/lig_dom"/>
</dbReference>
<evidence type="ECO:0000256" key="1">
    <source>
        <dbReference type="ARBA" id="ARBA00006432"/>
    </source>
</evidence>
<protein>
    <submittedName>
        <fullName evidence="6">Acetoacetyl-CoA synthetase</fullName>
    </submittedName>
</protein>
<dbReference type="OrthoDB" id="9801302at2"/>
<gene>
    <name evidence="6" type="ORF">SAMN02746065_114106</name>
</gene>
<keyword evidence="7" id="KW-1185">Reference proteome</keyword>
<dbReference type="RefSeq" id="WP_084069965.1">
    <property type="nucleotide sequence ID" value="NZ_FWXY01000014.1"/>
</dbReference>
<dbReference type="AlphaFoldDB" id="A0A1W2D0N2"/>
<dbReference type="Gene3D" id="3.40.50.12780">
    <property type="entry name" value="N-terminal domain of ligase-like"/>
    <property type="match status" value="1"/>
</dbReference>